<comment type="similarity">
    <text evidence="4">Belongs to the trans-sulfuration enzymes family.</text>
</comment>
<evidence type="ECO:0000256" key="3">
    <source>
        <dbReference type="PIRSR" id="PIRSR001434-2"/>
    </source>
</evidence>
<gene>
    <name evidence="6" type="primary">metB</name>
    <name evidence="6" type="ORF">SBA1_190059</name>
</gene>
<dbReference type="PANTHER" id="PTHR11808">
    <property type="entry name" value="TRANS-SULFURATION ENZYME FAMILY MEMBER"/>
    <property type="match status" value="1"/>
</dbReference>
<dbReference type="GO" id="GO:0009086">
    <property type="term" value="P:methionine biosynthetic process"/>
    <property type="evidence" value="ECO:0007669"/>
    <property type="project" value="UniProtKB-ARBA"/>
</dbReference>
<keyword evidence="6" id="KW-0808">Transferase</keyword>
<dbReference type="InterPro" id="IPR015424">
    <property type="entry name" value="PyrdxlP-dep_Trfase"/>
</dbReference>
<dbReference type="FunFam" id="3.40.640.10:FF:000046">
    <property type="entry name" value="Cystathionine gamma-lyase"/>
    <property type="match status" value="1"/>
</dbReference>
<dbReference type="GO" id="GO:0019346">
    <property type="term" value="P:transsulfuration"/>
    <property type="evidence" value="ECO:0007669"/>
    <property type="project" value="InterPro"/>
</dbReference>
<dbReference type="GO" id="GO:0003962">
    <property type="term" value="F:cystathionine gamma-synthase activity"/>
    <property type="evidence" value="ECO:0007669"/>
    <property type="project" value="UniProtKB-EC"/>
</dbReference>
<proteinExistence type="inferred from homology"/>
<reference evidence="7" key="1">
    <citation type="submission" date="2018-02" db="EMBL/GenBank/DDBJ databases">
        <authorList>
            <person name="Hausmann B."/>
        </authorList>
    </citation>
    <scope>NUCLEOTIDE SEQUENCE [LARGE SCALE GENOMIC DNA]</scope>
    <source>
        <strain evidence="7">Peat soil MAG SbA1</strain>
    </source>
</reference>
<dbReference type="GO" id="GO:0005737">
    <property type="term" value="C:cytoplasm"/>
    <property type="evidence" value="ECO:0007669"/>
    <property type="project" value="TreeGrafter"/>
</dbReference>
<organism evidence="6 7">
    <name type="scientific">Candidatus Sulfotelmatobacter kueseliae</name>
    <dbReference type="NCBI Taxonomy" id="2042962"/>
    <lineage>
        <taxon>Bacteria</taxon>
        <taxon>Pseudomonadati</taxon>
        <taxon>Acidobacteriota</taxon>
        <taxon>Terriglobia</taxon>
        <taxon>Terriglobales</taxon>
        <taxon>Candidatus Korobacteraceae</taxon>
        <taxon>Candidatus Sulfotelmatobacter</taxon>
    </lineage>
</organism>
<feature type="modified residue" description="N6-(pyridoxal phosphate)lysine" evidence="3">
    <location>
        <position position="206"/>
    </location>
</feature>
<evidence type="ECO:0000256" key="1">
    <source>
        <dbReference type="ARBA" id="ARBA00001933"/>
    </source>
</evidence>
<dbReference type="EC" id="2.5.1.48" evidence="6"/>
<evidence type="ECO:0000256" key="2">
    <source>
        <dbReference type="ARBA" id="ARBA00022898"/>
    </source>
</evidence>
<sequence length="399" mass="43657">MKRNKRSPDTAAVHGAADLEKKNGPVSTPIYQTSTFEVTDNDEQQRVTGTDRYYTRWGNPTNTVAEETVAALEGMEAARTFASGMGAITTTVMALLKAGDHIVAQRDIYGGMTKFFSEWLPRLGIETTFVDTTDYQQHARAIRPNTKLLYLESPTNPALRVVDLKRTAALAKQHGLISMLDSTFGTPINQRPAEYGIDLVMHSGTKYLGGHADLTCGVVAGRRELIEPINDTRTTLGNVMDPHAAWLLIRGLKTLAVRVARQNENALRVAEFLGQHEKVRRVHYPFLKSYPQYAIAREQMSGGGGMVTFEVEGTGDDARRVSEAMRLFTLATSLGGVESLVSIPVLTSHAMISAEQRAKMGVTEQMVRLSVGIESADDLIEDLEQALQAIGAHQTTPIG</sequence>
<dbReference type="Pfam" id="PF01053">
    <property type="entry name" value="Cys_Met_Meta_PP"/>
    <property type="match status" value="1"/>
</dbReference>
<evidence type="ECO:0000256" key="4">
    <source>
        <dbReference type="RuleBase" id="RU362118"/>
    </source>
</evidence>
<evidence type="ECO:0000256" key="5">
    <source>
        <dbReference type="SAM" id="MobiDB-lite"/>
    </source>
</evidence>
<protein>
    <submittedName>
        <fullName evidence="6">Cystathionine gamma-synthase</fullName>
        <ecNumber evidence="6">2.5.1.48</ecNumber>
    </submittedName>
</protein>
<evidence type="ECO:0000313" key="6">
    <source>
        <dbReference type="EMBL" id="SPF37927.1"/>
    </source>
</evidence>
<dbReference type="SUPFAM" id="SSF53383">
    <property type="entry name" value="PLP-dependent transferases"/>
    <property type="match status" value="1"/>
</dbReference>
<dbReference type="CDD" id="cd00614">
    <property type="entry name" value="CGS_like"/>
    <property type="match status" value="1"/>
</dbReference>
<feature type="region of interest" description="Disordered" evidence="5">
    <location>
        <begin position="1"/>
        <end position="26"/>
    </location>
</feature>
<dbReference type="PANTHER" id="PTHR11808:SF80">
    <property type="entry name" value="CYSTATHIONINE GAMMA-LYASE"/>
    <property type="match status" value="1"/>
</dbReference>
<dbReference type="PIRSF" id="PIRSF001434">
    <property type="entry name" value="CGS"/>
    <property type="match status" value="1"/>
</dbReference>
<dbReference type="Gene3D" id="3.40.640.10">
    <property type="entry name" value="Type I PLP-dependent aspartate aminotransferase-like (Major domain)"/>
    <property type="match status" value="1"/>
</dbReference>
<dbReference type="GO" id="GO:0030170">
    <property type="term" value="F:pyridoxal phosphate binding"/>
    <property type="evidence" value="ECO:0007669"/>
    <property type="project" value="InterPro"/>
</dbReference>
<dbReference type="AlphaFoldDB" id="A0A2U3KEE9"/>
<dbReference type="Proteomes" id="UP000238701">
    <property type="component" value="Unassembled WGS sequence"/>
</dbReference>
<comment type="cofactor">
    <cofactor evidence="1 4">
        <name>pyridoxal 5'-phosphate</name>
        <dbReference type="ChEBI" id="CHEBI:597326"/>
    </cofactor>
</comment>
<name>A0A2U3KEE9_9BACT</name>
<dbReference type="FunFam" id="3.90.1150.10:FF:000033">
    <property type="entry name" value="Cystathionine gamma-synthase"/>
    <property type="match status" value="1"/>
</dbReference>
<dbReference type="InterPro" id="IPR000277">
    <property type="entry name" value="Cys/Met-Metab_PyrdxlP-dep_enz"/>
</dbReference>
<dbReference type="EMBL" id="OMOD01000101">
    <property type="protein sequence ID" value="SPF37927.1"/>
    <property type="molecule type" value="Genomic_DNA"/>
</dbReference>
<evidence type="ECO:0000313" key="7">
    <source>
        <dbReference type="Proteomes" id="UP000238701"/>
    </source>
</evidence>
<dbReference type="InterPro" id="IPR015421">
    <property type="entry name" value="PyrdxlP-dep_Trfase_major"/>
</dbReference>
<dbReference type="OrthoDB" id="9805790at2"/>
<accession>A0A2U3KEE9</accession>
<dbReference type="Gene3D" id="3.90.1150.10">
    <property type="entry name" value="Aspartate Aminotransferase, domain 1"/>
    <property type="match status" value="1"/>
</dbReference>
<dbReference type="InterPro" id="IPR015422">
    <property type="entry name" value="PyrdxlP-dep_Trfase_small"/>
</dbReference>
<dbReference type="GO" id="GO:0016846">
    <property type="term" value="F:carbon-sulfur lyase activity"/>
    <property type="evidence" value="ECO:0007669"/>
    <property type="project" value="TreeGrafter"/>
</dbReference>
<keyword evidence="2 3" id="KW-0663">Pyridoxal phosphate</keyword>